<evidence type="ECO:0000313" key="1">
    <source>
        <dbReference type="EMBL" id="ROT34952.1"/>
    </source>
</evidence>
<reference evidence="1 2" key="1">
    <citation type="journal article" date="2018" name="Mol. Ecol.">
        <title>The obligate alkalophilic soda-lake fungus Sodiomyces alkalinus has shifted to a protein diet.</title>
        <authorList>
            <person name="Grum-Grzhimaylo A.A."/>
            <person name="Falkoski D.L."/>
            <person name="van den Heuvel J."/>
            <person name="Valero-Jimenez C.A."/>
            <person name="Min B."/>
            <person name="Choi I.G."/>
            <person name="Lipzen A."/>
            <person name="Daum C.G."/>
            <person name="Aanen D.K."/>
            <person name="Tsang A."/>
            <person name="Henrissat B."/>
            <person name="Bilanenko E.N."/>
            <person name="de Vries R.P."/>
            <person name="van Kan J.A.L."/>
            <person name="Grigoriev I.V."/>
            <person name="Debets A.J.M."/>
        </authorList>
    </citation>
    <scope>NUCLEOTIDE SEQUENCE [LARGE SCALE GENOMIC DNA]</scope>
    <source>
        <strain evidence="1 2">F11</strain>
    </source>
</reference>
<dbReference type="AlphaFoldDB" id="A0A3N2PK88"/>
<dbReference type="RefSeq" id="XP_028462758.1">
    <property type="nucleotide sequence ID" value="XM_028615642.1"/>
</dbReference>
<dbReference type="Proteomes" id="UP000272025">
    <property type="component" value="Unassembled WGS sequence"/>
</dbReference>
<proteinExistence type="predicted"/>
<name>A0A3N2PK88_SODAK</name>
<sequence>MRRERGGGGRTMDLAMAIVIHELMKFSDQVGQGLIRSGFGGAGLESQVNGCEGGNLSTAWESGIQVGGTEKEKNPLLDGVRERCRETGRSTGFKNDRCETGARPKSLILELLGL</sequence>
<organism evidence="1 2">
    <name type="scientific">Sodiomyces alkalinus (strain CBS 110278 / VKM F-3762 / F11)</name>
    <name type="common">Alkaliphilic filamentous fungus</name>
    <dbReference type="NCBI Taxonomy" id="1314773"/>
    <lineage>
        <taxon>Eukaryota</taxon>
        <taxon>Fungi</taxon>
        <taxon>Dikarya</taxon>
        <taxon>Ascomycota</taxon>
        <taxon>Pezizomycotina</taxon>
        <taxon>Sordariomycetes</taxon>
        <taxon>Hypocreomycetidae</taxon>
        <taxon>Glomerellales</taxon>
        <taxon>Plectosphaerellaceae</taxon>
        <taxon>Sodiomyces</taxon>
    </lineage>
</organism>
<dbReference type="EMBL" id="ML119062">
    <property type="protein sequence ID" value="ROT34952.1"/>
    <property type="molecule type" value="Genomic_DNA"/>
</dbReference>
<keyword evidence="2" id="KW-1185">Reference proteome</keyword>
<accession>A0A3N2PK88</accession>
<evidence type="ECO:0000313" key="2">
    <source>
        <dbReference type="Proteomes" id="UP000272025"/>
    </source>
</evidence>
<gene>
    <name evidence="1" type="ORF">SODALDRAFT_74628</name>
</gene>
<dbReference type="GeneID" id="39584119"/>
<protein>
    <submittedName>
        <fullName evidence="1">Uncharacterized protein</fullName>
    </submittedName>
</protein>